<dbReference type="KEGG" id="bcx:BCA_3310"/>
<organism evidence="1 2">
    <name type="scientific">Bacillus cereus (strain 03BB102)</name>
    <dbReference type="NCBI Taxonomy" id="572264"/>
    <lineage>
        <taxon>Bacteria</taxon>
        <taxon>Bacillati</taxon>
        <taxon>Bacillota</taxon>
        <taxon>Bacilli</taxon>
        <taxon>Bacillales</taxon>
        <taxon>Bacillaceae</taxon>
        <taxon>Bacillus</taxon>
        <taxon>Bacillus cereus group</taxon>
    </lineage>
</organism>
<proteinExistence type="predicted"/>
<dbReference type="EMBL" id="CP001407">
    <property type="protein sequence ID" value="ACO27290.1"/>
    <property type="molecule type" value="Genomic_DNA"/>
</dbReference>
<protein>
    <submittedName>
        <fullName evidence="1">Uncharacterized protein</fullName>
    </submittedName>
</protein>
<evidence type="ECO:0000313" key="2">
    <source>
        <dbReference type="Proteomes" id="UP000002210"/>
    </source>
</evidence>
<dbReference type="AlphaFoldDB" id="A0A158RJQ2"/>
<reference evidence="1 2" key="1">
    <citation type="submission" date="2009-02" db="EMBL/GenBank/DDBJ databases">
        <title>Genome sequence of Bacillus cereus 03BB102.</title>
        <authorList>
            <person name="Dodson R.J."/>
            <person name="Jackson P."/>
            <person name="Munk A.C."/>
            <person name="Brettin T."/>
            <person name="Bruce D."/>
            <person name="Detter C."/>
            <person name="Tapia R."/>
            <person name="Han C."/>
            <person name="Sutton G."/>
            <person name="Sims D."/>
        </authorList>
    </citation>
    <scope>NUCLEOTIDE SEQUENCE [LARGE SCALE GENOMIC DNA]</scope>
    <source>
        <strain evidence="1 2">03BB102</strain>
    </source>
</reference>
<evidence type="ECO:0000313" key="1">
    <source>
        <dbReference type="EMBL" id="ACO27290.1"/>
    </source>
</evidence>
<accession>A0A158RJQ2</accession>
<name>A0A158RJQ2_BACC3</name>
<gene>
    <name evidence="1" type="ordered locus">BCA_3310</name>
</gene>
<sequence length="39" mass="4424">MRLPKIIYADVEKGEVNLIIKVELSIIFNEIALLNIINA</sequence>
<dbReference type="Proteomes" id="UP000002210">
    <property type="component" value="Chromosome"/>
</dbReference>